<evidence type="ECO:0000256" key="6">
    <source>
        <dbReference type="ARBA" id="ARBA00023027"/>
    </source>
</evidence>
<dbReference type="GO" id="GO:0004148">
    <property type="term" value="F:dihydrolipoyl dehydrogenase (NADH) activity"/>
    <property type="evidence" value="ECO:0007669"/>
    <property type="project" value="TreeGrafter"/>
</dbReference>
<evidence type="ECO:0000256" key="3">
    <source>
        <dbReference type="ARBA" id="ARBA00022630"/>
    </source>
</evidence>
<keyword evidence="3" id="KW-0285">Flavoprotein</keyword>
<evidence type="ECO:0000256" key="2">
    <source>
        <dbReference type="ARBA" id="ARBA00007532"/>
    </source>
</evidence>
<proteinExistence type="inferred from homology"/>
<keyword evidence="4" id="KW-0274">FAD</keyword>
<dbReference type="PANTHER" id="PTHR22912">
    <property type="entry name" value="DISULFIDE OXIDOREDUCTASE"/>
    <property type="match status" value="1"/>
</dbReference>
<protein>
    <submittedName>
        <fullName evidence="10">Pyridine nucleotide-disulphide oxidoreductase</fullName>
    </submittedName>
</protein>
<reference evidence="10 11" key="1">
    <citation type="submission" date="2016-10" db="EMBL/GenBank/DDBJ databases">
        <authorList>
            <person name="de Groot N.N."/>
        </authorList>
    </citation>
    <scope>NUCLEOTIDE SEQUENCE [LARGE SCALE GENOMIC DNA]</scope>
    <source>
        <strain evidence="10 11">DSM 16981</strain>
    </source>
</reference>
<dbReference type="GO" id="GO:0050660">
    <property type="term" value="F:flavin adenine dinucleotide binding"/>
    <property type="evidence" value="ECO:0007669"/>
    <property type="project" value="TreeGrafter"/>
</dbReference>
<keyword evidence="5" id="KW-0560">Oxidoreductase</keyword>
<dbReference type="GO" id="GO:0006103">
    <property type="term" value="P:2-oxoglutarate metabolic process"/>
    <property type="evidence" value="ECO:0007669"/>
    <property type="project" value="TreeGrafter"/>
</dbReference>
<evidence type="ECO:0000313" key="11">
    <source>
        <dbReference type="Proteomes" id="UP000199309"/>
    </source>
</evidence>
<dbReference type="SUPFAM" id="SSF51905">
    <property type="entry name" value="FAD/NAD(P)-binding domain"/>
    <property type="match status" value="1"/>
</dbReference>
<dbReference type="PROSITE" id="PS00076">
    <property type="entry name" value="PYRIDINE_REDOX_1"/>
    <property type="match status" value="1"/>
</dbReference>
<evidence type="ECO:0000259" key="9">
    <source>
        <dbReference type="Pfam" id="PF07992"/>
    </source>
</evidence>
<evidence type="ECO:0000313" key="10">
    <source>
        <dbReference type="EMBL" id="SDN52053.1"/>
    </source>
</evidence>
<dbReference type="InterPro" id="IPR036188">
    <property type="entry name" value="FAD/NAD-bd_sf"/>
</dbReference>
<dbReference type="InterPro" id="IPR012999">
    <property type="entry name" value="Pyr_OxRdtase_I_AS"/>
</dbReference>
<dbReference type="PANTHER" id="PTHR22912:SF217">
    <property type="entry name" value="DIHYDROLIPOYL DEHYDROGENASE"/>
    <property type="match status" value="1"/>
</dbReference>
<keyword evidence="11" id="KW-1185">Reference proteome</keyword>
<accession>A0A1H0C2G0</accession>
<dbReference type="Pfam" id="PF07992">
    <property type="entry name" value="Pyr_redox_2"/>
    <property type="match status" value="1"/>
</dbReference>
<keyword evidence="8" id="KW-0676">Redox-active center</keyword>
<evidence type="ECO:0000256" key="4">
    <source>
        <dbReference type="ARBA" id="ARBA00022827"/>
    </source>
</evidence>
<evidence type="ECO:0000256" key="8">
    <source>
        <dbReference type="ARBA" id="ARBA00023284"/>
    </source>
</evidence>
<dbReference type="Proteomes" id="UP000199309">
    <property type="component" value="Unassembled WGS sequence"/>
</dbReference>
<sequence length="76" mass="8012">MTTNLTMPQIKKSIIIVGVGPGGYVTVIKAAQMGAKVSLIEADKVGGTCLNIGCIPTKALIHVIGCLKRNNYSLKR</sequence>
<organism evidence="10 11">
    <name type="scientific">Megasphaera paucivorans</name>
    <dbReference type="NCBI Taxonomy" id="349095"/>
    <lineage>
        <taxon>Bacteria</taxon>
        <taxon>Bacillati</taxon>
        <taxon>Bacillota</taxon>
        <taxon>Negativicutes</taxon>
        <taxon>Veillonellales</taxon>
        <taxon>Veillonellaceae</taxon>
        <taxon>Megasphaera</taxon>
    </lineage>
</organism>
<comment type="cofactor">
    <cofactor evidence="1">
        <name>FAD</name>
        <dbReference type="ChEBI" id="CHEBI:57692"/>
    </cofactor>
</comment>
<evidence type="ECO:0000256" key="5">
    <source>
        <dbReference type="ARBA" id="ARBA00023002"/>
    </source>
</evidence>
<gene>
    <name evidence="10" type="ORF">SAMN05660299_02835</name>
</gene>
<name>A0A1H0C2G0_9FIRM</name>
<dbReference type="PRINTS" id="PR00411">
    <property type="entry name" value="PNDRDTASEI"/>
</dbReference>
<comment type="similarity">
    <text evidence="2">Belongs to the class-I pyridine nucleotide-disulfide oxidoreductase family.</text>
</comment>
<dbReference type="InterPro" id="IPR023753">
    <property type="entry name" value="FAD/NAD-binding_dom"/>
</dbReference>
<dbReference type="STRING" id="349095.SAMN05660299_02835"/>
<dbReference type="AlphaFoldDB" id="A0A1H0C2G0"/>
<evidence type="ECO:0000256" key="7">
    <source>
        <dbReference type="ARBA" id="ARBA00023157"/>
    </source>
</evidence>
<dbReference type="RefSeq" id="WP_281240858.1">
    <property type="nucleotide sequence ID" value="NZ_FNHQ01000063.1"/>
</dbReference>
<feature type="domain" description="FAD/NAD(P)-binding" evidence="9">
    <location>
        <begin position="13"/>
        <end position="63"/>
    </location>
</feature>
<dbReference type="InterPro" id="IPR050151">
    <property type="entry name" value="Class-I_Pyr_Nuc-Dis_Oxidored"/>
</dbReference>
<dbReference type="EMBL" id="FNHQ01000063">
    <property type="protein sequence ID" value="SDN52053.1"/>
    <property type="molecule type" value="Genomic_DNA"/>
</dbReference>
<keyword evidence="6" id="KW-0520">NAD</keyword>
<dbReference type="Gene3D" id="3.50.50.60">
    <property type="entry name" value="FAD/NAD(P)-binding domain"/>
    <property type="match status" value="1"/>
</dbReference>
<evidence type="ECO:0000256" key="1">
    <source>
        <dbReference type="ARBA" id="ARBA00001974"/>
    </source>
</evidence>
<keyword evidence="7" id="KW-1015">Disulfide bond</keyword>